<gene>
    <name evidence="2" type="ORF">CPB84DRAFT_1709081</name>
</gene>
<dbReference type="AlphaFoldDB" id="A0A9P5NMK7"/>
<dbReference type="SUPFAM" id="SSF56112">
    <property type="entry name" value="Protein kinase-like (PK-like)"/>
    <property type="match status" value="1"/>
</dbReference>
<dbReference type="Gene3D" id="3.90.1200.10">
    <property type="match status" value="1"/>
</dbReference>
<evidence type="ECO:0000259" key="1">
    <source>
        <dbReference type="Pfam" id="PF01636"/>
    </source>
</evidence>
<sequence length="382" mass="43444">MLLPYWDRSGVAHELEPPPQSYHDWLQGDDIPTDHQRLHNAVQEQLGSTLIKTACRAMYMNLTLDATLDNGTSVILRQRHTYPLDPVKEIWSSTKFHNEIKLLQWLRKRTKIPLPTILAVGPYYTIQEKLPGSTLAYHWHHLSEPAKDHFIFAYVAILSQLFHLQAPHGIGSASFDDVSGSNTLAVGPLLAANPSYSTPKVIDTISGYVGFLFSVKREAIKEMKPEDIQRAESTLSFIERKVTSVTQTISDSTLLRCVLTHADPHGYNILVDDDGNITGLLDWEFNYIQPAILAIDYPLWLSNEGRLDPRFASDSQWWEESPSERQRLCTLFEQTIEEHNPELYNCFIQGHILRAAVGWLLDTLPDPGLDRVMAWARATFED</sequence>
<accession>A0A9P5NMK7</accession>
<dbReference type="InterPro" id="IPR051678">
    <property type="entry name" value="AGP_Transferase"/>
</dbReference>
<dbReference type="InterPro" id="IPR011009">
    <property type="entry name" value="Kinase-like_dom_sf"/>
</dbReference>
<feature type="domain" description="Aminoglycoside phosphotransferase" evidence="1">
    <location>
        <begin position="73"/>
        <end position="288"/>
    </location>
</feature>
<dbReference type="GO" id="GO:0016301">
    <property type="term" value="F:kinase activity"/>
    <property type="evidence" value="ECO:0007669"/>
    <property type="project" value="UniProtKB-KW"/>
</dbReference>
<dbReference type="EMBL" id="JADNYJ010000048">
    <property type="protein sequence ID" value="KAF8900267.1"/>
    <property type="molecule type" value="Genomic_DNA"/>
</dbReference>
<dbReference type="Pfam" id="PF01636">
    <property type="entry name" value="APH"/>
    <property type="match status" value="1"/>
</dbReference>
<dbReference type="Proteomes" id="UP000724874">
    <property type="component" value="Unassembled WGS sequence"/>
</dbReference>
<dbReference type="PANTHER" id="PTHR21310">
    <property type="entry name" value="AMINOGLYCOSIDE PHOSPHOTRANSFERASE-RELATED-RELATED"/>
    <property type="match status" value="1"/>
</dbReference>
<evidence type="ECO:0000313" key="3">
    <source>
        <dbReference type="Proteomes" id="UP000724874"/>
    </source>
</evidence>
<keyword evidence="2" id="KW-0808">Transferase</keyword>
<protein>
    <submittedName>
        <fullName evidence="2">Kinase-like domain-containing protein</fullName>
    </submittedName>
</protein>
<proteinExistence type="predicted"/>
<keyword evidence="3" id="KW-1185">Reference proteome</keyword>
<dbReference type="OrthoDB" id="10003767at2759"/>
<dbReference type="InterPro" id="IPR002575">
    <property type="entry name" value="Aminoglycoside_PTrfase"/>
</dbReference>
<organism evidence="2 3">
    <name type="scientific">Gymnopilus junonius</name>
    <name type="common">Spectacular rustgill mushroom</name>
    <name type="synonym">Gymnopilus spectabilis subsp. junonius</name>
    <dbReference type="NCBI Taxonomy" id="109634"/>
    <lineage>
        <taxon>Eukaryota</taxon>
        <taxon>Fungi</taxon>
        <taxon>Dikarya</taxon>
        <taxon>Basidiomycota</taxon>
        <taxon>Agaricomycotina</taxon>
        <taxon>Agaricomycetes</taxon>
        <taxon>Agaricomycetidae</taxon>
        <taxon>Agaricales</taxon>
        <taxon>Agaricineae</taxon>
        <taxon>Hymenogastraceae</taxon>
        <taxon>Gymnopilus</taxon>
    </lineage>
</organism>
<keyword evidence="2" id="KW-0418">Kinase</keyword>
<comment type="caution">
    <text evidence="2">The sequence shown here is derived from an EMBL/GenBank/DDBJ whole genome shotgun (WGS) entry which is preliminary data.</text>
</comment>
<dbReference type="PANTHER" id="PTHR21310:SF15">
    <property type="entry name" value="AMINOGLYCOSIDE PHOSPHOTRANSFERASE DOMAIN-CONTAINING PROTEIN"/>
    <property type="match status" value="1"/>
</dbReference>
<evidence type="ECO:0000313" key="2">
    <source>
        <dbReference type="EMBL" id="KAF8900267.1"/>
    </source>
</evidence>
<reference evidence="2" key="1">
    <citation type="submission" date="2020-11" db="EMBL/GenBank/DDBJ databases">
        <authorList>
            <consortium name="DOE Joint Genome Institute"/>
            <person name="Ahrendt S."/>
            <person name="Riley R."/>
            <person name="Andreopoulos W."/>
            <person name="LaButti K."/>
            <person name="Pangilinan J."/>
            <person name="Ruiz-duenas F.J."/>
            <person name="Barrasa J.M."/>
            <person name="Sanchez-Garcia M."/>
            <person name="Camarero S."/>
            <person name="Miyauchi S."/>
            <person name="Serrano A."/>
            <person name="Linde D."/>
            <person name="Babiker R."/>
            <person name="Drula E."/>
            <person name="Ayuso-Fernandez I."/>
            <person name="Pacheco R."/>
            <person name="Padilla G."/>
            <person name="Ferreira P."/>
            <person name="Barriuso J."/>
            <person name="Kellner H."/>
            <person name="Castanera R."/>
            <person name="Alfaro M."/>
            <person name="Ramirez L."/>
            <person name="Pisabarro A.G."/>
            <person name="Kuo A."/>
            <person name="Tritt A."/>
            <person name="Lipzen A."/>
            <person name="He G."/>
            <person name="Yan M."/>
            <person name="Ng V."/>
            <person name="Cullen D."/>
            <person name="Martin F."/>
            <person name="Rosso M.-N."/>
            <person name="Henrissat B."/>
            <person name="Hibbett D."/>
            <person name="Martinez A.T."/>
            <person name="Grigoriev I.V."/>
        </authorList>
    </citation>
    <scope>NUCLEOTIDE SEQUENCE</scope>
    <source>
        <strain evidence="2">AH 44721</strain>
    </source>
</reference>
<name>A0A9P5NMK7_GYMJU</name>